<dbReference type="InParanoid" id="A0A2K2DFC1"/>
<evidence type="ECO:0000313" key="3">
    <source>
        <dbReference type="EnsemblPlants" id="PNT72939"/>
    </source>
</evidence>
<accession>A0A2K2DFC1</accession>
<dbReference type="Gramene" id="PNT72939">
    <property type="protein sequence ID" value="PNT72939"/>
    <property type="gene ID" value="BRADI_2g51195v3"/>
</dbReference>
<protein>
    <submittedName>
        <fullName evidence="2 3">Uncharacterized protein</fullName>
    </submittedName>
</protein>
<dbReference type="OrthoDB" id="659512at2759"/>
<dbReference type="Proteomes" id="UP000008810">
    <property type="component" value="Chromosome 2"/>
</dbReference>
<gene>
    <name evidence="2" type="ORF">BRADI_2g51195v3</name>
</gene>
<reference evidence="2 3" key="1">
    <citation type="journal article" date="2010" name="Nature">
        <title>Genome sequencing and analysis of the model grass Brachypodium distachyon.</title>
        <authorList>
            <consortium name="International Brachypodium Initiative"/>
        </authorList>
    </citation>
    <scope>NUCLEOTIDE SEQUENCE [LARGE SCALE GENOMIC DNA]</scope>
    <source>
        <strain evidence="2 3">Bd21</strain>
    </source>
</reference>
<reference evidence="2" key="2">
    <citation type="submission" date="2017-06" db="EMBL/GenBank/DDBJ databases">
        <title>WGS assembly of Brachypodium distachyon.</title>
        <authorList>
            <consortium name="The International Brachypodium Initiative"/>
            <person name="Lucas S."/>
            <person name="Harmon-Smith M."/>
            <person name="Lail K."/>
            <person name="Tice H."/>
            <person name="Grimwood J."/>
            <person name="Bruce D."/>
            <person name="Barry K."/>
            <person name="Shu S."/>
            <person name="Lindquist E."/>
            <person name="Wang M."/>
            <person name="Pitluck S."/>
            <person name="Vogel J.P."/>
            <person name="Garvin D.F."/>
            <person name="Mockler T.C."/>
            <person name="Schmutz J."/>
            <person name="Rokhsar D."/>
            <person name="Bevan M.W."/>
        </authorList>
    </citation>
    <scope>NUCLEOTIDE SEQUENCE</scope>
    <source>
        <strain evidence="2">Bd21</strain>
    </source>
</reference>
<name>A0A2K2DFC1_BRADI</name>
<dbReference type="PANTHER" id="PTHR33325:SF10">
    <property type="entry name" value="CCHC-TYPE DOMAIN-CONTAINING PROTEIN"/>
    <property type="match status" value="1"/>
</dbReference>
<evidence type="ECO:0000313" key="2">
    <source>
        <dbReference type="EMBL" id="PNT72939.1"/>
    </source>
</evidence>
<dbReference type="EnsemblPlants" id="PNT72939">
    <property type="protein sequence ID" value="PNT72939"/>
    <property type="gene ID" value="BRADI_2g51195v3"/>
</dbReference>
<dbReference type="EMBL" id="CM000881">
    <property type="protein sequence ID" value="PNT72939.1"/>
    <property type="molecule type" value="Genomic_DNA"/>
</dbReference>
<dbReference type="AlphaFoldDB" id="A0A2K2DFC1"/>
<keyword evidence="4" id="KW-1185">Reference proteome</keyword>
<evidence type="ECO:0000313" key="4">
    <source>
        <dbReference type="Proteomes" id="UP000008810"/>
    </source>
</evidence>
<organism evidence="2">
    <name type="scientific">Brachypodium distachyon</name>
    <name type="common">Purple false brome</name>
    <name type="synonym">Trachynia distachya</name>
    <dbReference type="NCBI Taxonomy" id="15368"/>
    <lineage>
        <taxon>Eukaryota</taxon>
        <taxon>Viridiplantae</taxon>
        <taxon>Streptophyta</taxon>
        <taxon>Embryophyta</taxon>
        <taxon>Tracheophyta</taxon>
        <taxon>Spermatophyta</taxon>
        <taxon>Magnoliopsida</taxon>
        <taxon>Liliopsida</taxon>
        <taxon>Poales</taxon>
        <taxon>Poaceae</taxon>
        <taxon>BOP clade</taxon>
        <taxon>Pooideae</taxon>
        <taxon>Stipodae</taxon>
        <taxon>Brachypodieae</taxon>
        <taxon>Brachypodium</taxon>
    </lineage>
</organism>
<reference evidence="3" key="3">
    <citation type="submission" date="2018-08" db="UniProtKB">
        <authorList>
            <consortium name="EnsemblPlants"/>
        </authorList>
    </citation>
    <scope>IDENTIFICATION</scope>
    <source>
        <strain evidence="3">cv. Bd21</strain>
    </source>
</reference>
<dbReference type="PANTHER" id="PTHR33325">
    <property type="entry name" value="ZINC FINGER, CCHC-TYPE-RELATED"/>
    <property type="match status" value="1"/>
</dbReference>
<evidence type="ECO:0000256" key="1">
    <source>
        <dbReference type="SAM" id="MobiDB-lite"/>
    </source>
</evidence>
<proteinExistence type="predicted"/>
<feature type="region of interest" description="Disordered" evidence="1">
    <location>
        <begin position="1"/>
        <end position="52"/>
    </location>
</feature>
<sequence length="434" mass="47135">MNGSEPCRPNFPIASAATAASARERRPRQCPGCRTLGRGPSPPQVRAGHEQVSTPWARAVAVPGIRARHCRPAGRRCVRAGPCRPGRWPLPARARAAAASPPPPPPPPCRRCVAAAAQLGSEGWAGAPTATSAENAQALHFLRHHLCATLKIEYMAERSALALWTTLKRRFERMKYSTQPQAEAEWARLRFADFRSVGEYNSALHRICTHLQLCGVTVTDSQKIEKTLSTFHPDAVQSSRSYRQANYKEYSEPIDILQVDEAHDEVLKKNFVVQPLGASARPEVQANAFKIRKPLKKKRGKKAGKDKKEAKVPKGPQVCFRCSGKSHCSRECRAPQHVADAYKARKAHEANLTIYGGGGSVTPQVAPPQMIPTPPSLAMLQASTTDTTTPMDVEPSGNPPSGLDLGDAAALFTMDDVTAKDIALEVNGLMEEST</sequence>